<proteinExistence type="predicted"/>
<evidence type="ECO:0000313" key="4">
    <source>
        <dbReference type="Proteomes" id="UP000799764"/>
    </source>
</evidence>
<accession>A0A9P4U8N6</accession>
<evidence type="ECO:0000313" key="3">
    <source>
        <dbReference type="EMBL" id="KAF2442504.1"/>
    </source>
</evidence>
<dbReference type="Pfam" id="PF03033">
    <property type="entry name" value="Glyco_transf_28"/>
    <property type="match status" value="1"/>
</dbReference>
<dbReference type="Proteomes" id="UP000799764">
    <property type="component" value="Unassembled WGS sequence"/>
</dbReference>
<dbReference type="Gene3D" id="3.40.50.2000">
    <property type="entry name" value="Glycogen Phosphorylase B"/>
    <property type="match status" value="2"/>
</dbReference>
<dbReference type="GO" id="GO:0016906">
    <property type="term" value="F:sterol 3-beta-glucosyltransferase activity"/>
    <property type="evidence" value="ECO:0007669"/>
    <property type="project" value="UniProtKB-ARBA"/>
</dbReference>
<name>A0A9P4U8N6_9PLEO</name>
<evidence type="ECO:0000256" key="1">
    <source>
        <dbReference type="ARBA" id="ARBA00022679"/>
    </source>
</evidence>
<dbReference type="OrthoDB" id="5835829at2759"/>
<sequence>MSSQYQSHLILNTPYTELDGRINIDLDSKIARRLANFVSEPPAYTPPEEPSKLHISRKSWTIRLNIVVQVVGSRGDVQPFVALGQELQSYGHRVRIATHDCFASFVGSSNIEFFPIGGDPHDLMAYMVTNPGLIPSMSSVRAGDVWRKRAMVEQMLHGCWKSCIEPAPGDERPFVADAIIANPHSFAHVHCAQALGVQLHLMFTMPWSNTRHFPHPLANLSGAGLDIGAMNYVSYTIVDLGDVVNPFRSSIDLERINTTVGPNLAGMLQIPFTYCWPPALVPKPAGWPSHIDVCGFFFRESPQYSPPDDMWKFLQTGIKPIYIGFGSIVLEDPAVMTRLILDAVCMSGTRAIISRGWSKLGSDLKPAELDAQNILFIDDCPHEWLFQQSFQPFGGSMVASAGAGAHPMHDKIPTAEKLRDAIRFCLQPTVMSSVQKIADVMSAEHGVRSAAESFNANLPLESLSCEFFDDRPATYLYSSCGLKVRLCTVAAHMLVQGGRIKSRDLKLYQSKSFNITNERWDPLTGLSSSGLSVIRGMVTATGAMTTARAVTNFGKSFGKFNERIFQGAIVDMPLAVAEGLRSVPKLYGEDVPSHGDVTDAASGFIVGLENLCRGMKEEGAWGFTKGTGKGLVGLAAKTTSAAIGIVAYPGQGTTKCLIAPFKSTTRKSIMSQRAAEGEHMVRTQGLNHLDVLQKFDALMLYGRTGASANTTSPYMVYT</sequence>
<evidence type="ECO:0000259" key="2">
    <source>
        <dbReference type="Pfam" id="PF03033"/>
    </source>
</evidence>
<comment type="caution">
    <text evidence="3">The sequence shown here is derived from an EMBL/GenBank/DDBJ whole genome shotgun (WGS) entry which is preliminary data.</text>
</comment>
<dbReference type="AlphaFoldDB" id="A0A9P4U8N6"/>
<protein>
    <submittedName>
        <fullName evidence="3">Glycosyltransferase family 1 protein</fullName>
    </submittedName>
</protein>
<dbReference type="InterPro" id="IPR004276">
    <property type="entry name" value="GlycoTrans_28_N"/>
</dbReference>
<dbReference type="PANTHER" id="PTHR48050">
    <property type="entry name" value="STEROL 3-BETA-GLUCOSYLTRANSFERASE"/>
    <property type="match status" value="1"/>
</dbReference>
<dbReference type="PANTHER" id="PTHR48050:SF27">
    <property type="entry name" value="GLUCOSYLTRANSFERASE, PUTATIVE (AFU_ORTHOLOGUE AFUA_7G04880)-RELATED"/>
    <property type="match status" value="1"/>
</dbReference>
<dbReference type="GO" id="GO:0005975">
    <property type="term" value="P:carbohydrate metabolic process"/>
    <property type="evidence" value="ECO:0007669"/>
    <property type="project" value="InterPro"/>
</dbReference>
<keyword evidence="4" id="KW-1185">Reference proteome</keyword>
<dbReference type="SUPFAM" id="SSF53756">
    <property type="entry name" value="UDP-Glycosyltransferase/glycogen phosphorylase"/>
    <property type="match status" value="1"/>
</dbReference>
<gene>
    <name evidence="3" type="ORF">P171DRAFT_456418</name>
</gene>
<reference evidence="3" key="1">
    <citation type="journal article" date="2020" name="Stud. Mycol.">
        <title>101 Dothideomycetes genomes: a test case for predicting lifestyles and emergence of pathogens.</title>
        <authorList>
            <person name="Haridas S."/>
            <person name="Albert R."/>
            <person name="Binder M."/>
            <person name="Bloem J."/>
            <person name="Labutti K."/>
            <person name="Salamov A."/>
            <person name="Andreopoulos B."/>
            <person name="Baker S."/>
            <person name="Barry K."/>
            <person name="Bills G."/>
            <person name="Bluhm B."/>
            <person name="Cannon C."/>
            <person name="Castanera R."/>
            <person name="Culley D."/>
            <person name="Daum C."/>
            <person name="Ezra D."/>
            <person name="Gonzalez J."/>
            <person name="Henrissat B."/>
            <person name="Kuo A."/>
            <person name="Liang C."/>
            <person name="Lipzen A."/>
            <person name="Lutzoni F."/>
            <person name="Magnuson J."/>
            <person name="Mondo S."/>
            <person name="Nolan M."/>
            <person name="Ohm R."/>
            <person name="Pangilinan J."/>
            <person name="Park H.-J."/>
            <person name="Ramirez L."/>
            <person name="Alfaro M."/>
            <person name="Sun H."/>
            <person name="Tritt A."/>
            <person name="Yoshinaga Y."/>
            <person name="Zwiers L.-H."/>
            <person name="Turgeon B."/>
            <person name="Goodwin S."/>
            <person name="Spatafora J."/>
            <person name="Crous P."/>
            <person name="Grigoriev I."/>
        </authorList>
    </citation>
    <scope>NUCLEOTIDE SEQUENCE</scope>
    <source>
        <strain evidence="3">CBS 690.94</strain>
    </source>
</reference>
<dbReference type="InterPro" id="IPR050426">
    <property type="entry name" value="Glycosyltransferase_28"/>
</dbReference>
<dbReference type="InterPro" id="IPR002213">
    <property type="entry name" value="UDP_glucos_trans"/>
</dbReference>
<keyword evidence="1" id="KW-0808">Transferase</keyword>
<dbReference type="CDD" id="cd03784">
    <property type="entry name" value="GT1_Gtf-like"/>
    <property type="match status" value="1"/>
</dbReference>
<organism evidence="3 4">
    <name type="scientific">Karstenula rhodostoma CBS 690.94</name>
    <dbReference type="NCBI Taxonomy" id="1392251"/>
    <lineage>
        <taxon>Eukaryota</taxon>
        <taxon>Fungi</taxon>
        <taxon>Dikarya</taxon>
        <taxon>Ascomycota</taxon>
        <taxon>Pezizomycotina</taxon>
        <taxon>Dothideomycetes</taxon>
        <taxon>Pleosporomycetidae</taxon>
        <taxon>Pleosporales</taxon>
        <taxon>Massarineae</taxon>
        <taxon>Didymosphaeriaceae</taxon>
        <taxon>Karstenula</taxon>
    </lineage>
</organism>
<feature type="domain" description="Glycosyltransferase family 28 N-terminal" evidence="2">
    <location>
        <begin position="66"/>
        <end position="213"/>
    </location>
</feature>
<dbReference type="EMBL" id="MU001504">
    <property type="protein sequence ID" value="KAF2442504.1"/>
    <property type="molecule type" value="Genomic_DNA"/>
</dbReference>